<dbReference type="RefSeq" id="WP_378016795.1">
    <property type="nucleotide sequence ID" value="NZ_JBHSKT010000003.1"/>
</dbReference>
<keyword evidence="7" id="KW-1185">Reference proteome</keyword>
<dbReference type="Gene3D" id="3.90.76.10">
    <property type="entry name" value="Dipeptide-binding Protein, Domain 1"/>
    <property type="match status" value="1"/>
</dbReference>
<dbReference type="SUPFAM" id="SSF53850">
    <property type="entry name" value="Periplasmic binding protein-like II"/>
    <property type="match status" value="1"/>
</dbReference>
<dbReference type="CDD" id="cd00995">
    <property type="entry name" value="PBP2_NikA_DppA_OppA_like"/>
    <property type="match status" value="1"/>
</dbReference>
<protein>
    <submittedName>
        <fullName evidence="6">ABC transporter substrate-binding protein</fullName>
    </submittedName>
</protein>
<gene>
    <name evidence="6" type="ORF">ACFPIB_07385</name>
</gene>
<organism evidence="6 7">
    <name type="scientific">Adhaeribacter terreus</name>
    <dbReference type="NCBI Taxonomy" id="529703"/>
    <lineage>
        <taxon>Bacteria</taxon>
        <taxon>Pseudomonadati</taxon>
        <taxon>Bacteroidota</taxon>
        <taxon>Cytophagia</taxon>
        <taxon>Cytophagales</taxon>
        <taxon>Hymenobacteraceae</taxon>
        <taxon>Adhaeribacter</taxon>
    </lineage>
</organism>
<dbReference type="PANTHER" id="PTHR30290">
    <property type="entry name" value="PERIPLASMIC BINDING COMPONENT OF ABC TRANSPORTER"/>
    <property type="match status" value="1"/>
</dbReference>
<evidence type="ECO:0000313" key="7">
    <source>
        <dbReference type="Proteomes" id="UP001596161"/>
    </source>
</evidence>
<dbReference type="EMBL" id="JBHSKT010000003">
    <property type="protein sequence ID" value="MFC5270425.1"/>
    <property type="molecule type" value="Genomic_DNA"/>
</dbReference>
<evidence type="ECO:0000259" key="5">
    <source>
        <dbReference type="Pfam" id="PF00496"/>
    </source>
</evidence>
<dbReference type="PANTHER" id="PTHR30290:SF10">
    <property type="entry name" value="PERIPLASMIC OLIGOPEPTIDE-BINDING PROTEIN-RELATED"/>
    <property type="match status" value="1"/>
</dbReference>
<keyword evidence="4" id="KW-0732">Signal</keyword>
<proteinExistence type="inferred from homology"/>
<evidence type="ECO:0000256" key="1">
    <source>
        <dbReference type="ARBA" id="ARBA00004196"/>
    </source>
</evidence>
<dbReference type="Gene3D" id="3.40.190.10">
    <property type="entry name" value="Periplasmic binding protein-like II"/>
    <property type="match status" value="1"/>
</dbReference>
<dbReference type="Proteomes" id="UP001596161">
    <property type="component" value="Unassembled WGS sequence"/>
</dbReference>
<keyword evidence="3" id="KW-0813">Transport</keyword>
<evidence type="ECO:0000256" key="4">
    <source>
        <dbReference type="ARBA" id="ARBA00022729"/>
    </source>
</evidence>
<evidence type="ECO:0000256" key="3">
    <source>
        <dbReference type="ARBA" id="ARBA00022448"/>
    </source>
</evidence>
<dbReference type="PROSITE" id="PS51257">
    <property type="entry name" value="PROKAR_LIPOPROTEIN"/>
    <property type="match status" value="1"/>
</dbReference>
<feature type="domain" description="Solute-binding protein family 5" evidence="5">
    <location>
        <begin position="83"/>
        <end position="475"/>
    </location>
</feature>
<dbReference type="InterPro" id="IPR039424">
    <property type="entry name" value="SBP_5"/>
</dbReference>
<comment type="caution">
    <text evidence="6">The sequence shown here is derived from an EMBL/GenBank/DDBJ whole genome shotgun (WGS) entry which is preliminary data.</text>
</comment>
<dbReference type="Gene3D" id="3.10.105.10">
    <property type="entry name" value="Dipeptide-binding Protein, Domain 3"/>
    <property type="match status" value="1"/>
</dbReference>
<comment type="subcellular location">
    <subcellularLocation>
        <location evidence="1">Cell envelope</location>
    </subcellularLocation>
</comment>
<name>A0ABW0ECV7_9BACT</name>
<dbReference type="InterPro" id="IPR000914">
    <property type="entry name" value="SBP_5_dom"/>
</dbReference>
<dbReference type="Pfam" id="PF00496">
    <property type="entry name" value="SBP_bac_5"/>
    <property type="match status" value="1"/>
</dbReference>
<dbReference type="PIRSF" id="PIRSF002741">
    <property type="entry name" value="MppA"/>
    <property type="match status" value="1"/>
</dbReference>
<dbReference type="InterPro" id="IPR030678">
    <property type="entry name" value="Peptide/Ni-bd"/>
</dbReference>
<reference evidence="7" key="1">
    <citation type="journal article" date="2019" name="Int. J. Syst. Evol. Microbiol.">
        <title>The Global Catalogue of Microorganisms (GCM) 10K type strain sequencing project: providing services to taxonomists for standard genome sequencing and annotation.</title>
        <authorList>
            <consortium name="The Broad Institute Genomics Platform"/>
            <consortium name="The Broad Institute Genome Sequencing Center for Infectious Disease"/>
            <person name="Wu L."/>
            <person name="Ma J."/>
        </authorList>
    </citation>
    <scope>NUCLEOTIDE SEQUENCE [LARGE SCALE GENOMIC DNA]</scope>
    <source>
        <strain evidence="7">KACC 12602</strain>
    </source>
</reference>
<evidence type="ECO:0000256" key="2">
    <source>
        <dbReference type="ARBA" id="ARBA00005695"/>
    </source>
</evidence>
<evidence type="ECO:0000313" key="6">
    <source>
        <dbReference type="EMBL" id="MFC5270425.1"/>
    </source>
</evidence>
<sequence>MKVKFSTKVFNKRGISTLLSGAIFLAFSACNSQKKAEDDKRVFRYNQPEALSSLDPAFARNQANIRAITQLYNGLLELDDSLKPAPAIARSWEISADGLRYTFHLRQDVHFHDSPVFPNGKGRKVIAPDFVYSFNRILDPATASTGAWIFNGKVLEKPKGIVSDTAFKALNDSTLLVYLNEPFIAFTEILSMPYAFVIPKEAVQQYGKDFREHPVGTGPFQFKMWDEGNALVFHKNPNYWKKDKAGNQLPYLDAVHISFITDKKMEFINFQQKKLDFLSGIKEGTRDIILQPDGSLQPDFSGKFTVQKAPYLNTEYIGFQLDQANLKTKPVSDKRVRQALNYAINKKEMIRYYRNGLGIPGNSGMVPPSLPSFNDSIVKGYGFDPKKSRELLKAAGYDARNPFEIKLSTVAEHKELAEYFQKKWSDVGVKCEIEINQAPAHQEQVDNGRSAFFMKSWLGDYPDAENYLALFYSKNFSPAGPNKTHFKNARFDELYEKAKLEQNLQKRWKLYQEMDKIVVEECPVIVLFYDEVLMLTQNNIEGLTANPMNTLKLETVKKR</sequence>
<accession>A0ABW0ECV7</accession>
<comment type="similarity">
    <text evidence="2">Belongs to the bacterial solute-binding protein 5 family.</text>
</comment>